<dbReference type="AlphaFoldDB" id="A0A8K0WS79"/>
<keyword evidence="1" id="KW-1133">Transmembrane helix</keyword>
<feature type="transmembrane region" description="Helical" evidence="1">
    <location>
        <begin position="135"/>
        <end position="161"/>
    </location>
</feature>
<dbReference type="EMBL" id="JAGPNK010000005">
    <property type="protein sequence ID" value="KAH7320990.1"/>
    <property type="molecule type" value="Genomic_DNA"/>
</dbReference>
<keyword evidence="1" id="KW-0812">Transmembrane</keyword>
<proteinExistence type="predicted"/>
<evidence type="ECO:0000256" key="1">
    <source>
        <dbReference type="SAM" id="Phobius"/>
    </source>
</evidence>
<keyword evidence="3" id="KW-1185">Reference proteome</keyword>
<sequence length="189" mass="21366">MSTRMPNGIELGGSPLAGDEEYRAHYHSLYLTTYTNQYWREGAKSQHACPVTLDTSETSCQRSHSFPPPPPFNSLGFHLPRDKFFSPRLLCFPHPQRIRTGSYCPAGSPVSLRKKRKPRGNPGVYQLARPSCLSIIQLSGGVIITHSLNAPVFFFFASGYLAQKYLAVRYACLSLSCWPYYPAAWWLMR</sequence>
<reference evidence="2" key="1">
    <citation type="journal article" date="2021" name="Nat. Commun.">
        <title>Genetic determinants of endophytism in the Arabidopsis root mycobiome.</title>
        <authorList>
            <person name="Mesny F."/>
            <person name="Miyauchi S."/>
            <person name="Thiergart T."/>
            <person name="Pickel B."/>
            <person name="Atanasova L."/>
            <person name="Karlsson M."/>
            <person name="Huettel B."/>
            <person name="Barry K.W."/>
            <person name="Haridas S."/>
            <person name="Chen C."/>
            <person name="Bauer D."/>
            <person name="Andreopoulos W."/>
            <person name="Pangilinan J."/>
            <person name="LaButti K."/>
            <person name="Riley R."/>
            <person name="Lipzen A."/>
            <person name="Clum A."/>
            <person name="Drula E."/>
            <person name="Henrissat B."/>
            <person name="Kohler A."/>
            <person name="Grigoriev I.V."/>
            <person name="Martin F.M."/>
            <person name="Hacquard S."/>
        </authorList>
    </citation>
    <scope>NUCLEOTIDE SEQUENCE</scope>
    <source>
        <strain evidence="2">MPI-CAGE-CH-0235</strain>
    </source>
</reference>
<keyword evidence="1" id="KW-0472">Membrane</keyword>
<evidence type="ECO:0000313" key="3">
    <source>
        <dbReference type="Proteomes" id="UP000813444"/>
    </source>
</evidence>
<comment type="caution">
    <text evidence="2">The sequence shown here is derived from an EMBL/GenBank/DDBJ whole genome shotgun (WGS) entry which is preliminary data.</text>
</comment>
<name>A0A8K0WS79_9HYPO</name>
<feature type="transmembrane region" description="Helical" evidence="1">
    <location>
        <begin position="167"/>
        <end position="188"/>
    </location>
</feature>
<accession>A0A8K0WS79</accession>
<organism evidence="2 3">
    <name type="scientific">Stachybotrys elegans</name>
    <dbReference type="NCBI Taxonomy" id="80388"/>
    <lineage>
        <taxon>Eukaryota</taxon>
        <taxon>Fungi</taxon>
        <taxon>Dikarya</taxon>
        <taxon>Ascomycota</taxon>
        <taxon>Pezizomycotina</taxon>
        <taxon>Sordariomycetes</taxon>
        <taxon>Hypocreomycetidae</taxon>
        <taxon>Hypocreales</taxon>
        <taxon>Stachybotryaceae</taxon>
        <taxon>Stachybotrys</taxon>
    </lineage>
</organism>
<gene>
    <name evidence="2" type="ORF">B0I35DRAFT_204261</name>
</gene>
<evidence type="ECO:0000313" key="2">
    <source>
        <dbReference type="EMBL" id="KAH7320990.1"/>
    </source>
</evidence>
<protein>
    <submittedName>
        <fullName evidence="2">Uncharacterized protein</fullName>
    </submittedName>
</protein>
<dbReference type="Proteomes" id="UP000813444">
    <property type="component" value="Unassembled WGS sequence"/>
</dbReference>